<evidence type="ECO:0000256" key="1">
    <source>
        <dbReference type="ARBA" id="ARBA00022729"/>
    </source>
</evidence>
<keyword evidence="7" id="KW-1185">Reference proteome</keyword>
<gene>
    <name evidence="6" type="ORF">NQV15_14380</name>
</gene>
<dbReference type="Pfam" id="PF02872">
    <property type="entry name" value="5_nucleotid_C"/>
    <property type="match status" value="1"/>
</dbReference>
<feature type="domain" description="Calcineurin-like phosphoesterase" evidence="3">
    <location>
        <begin position="38"/>
        <end position="254"/>
    </location>
</feature>
<dbReference type="Pfam" id="PF00149">
    <property type="entry name" value="Metallophos"/>
    <property type="match status" value="1"/>
</dbReference>
<accession>A0ABY5M7T5</accession>
<dbReference type="InterPro" id="IPR032109">
    <property type="entry name" value="Big_3_5"/>
</dbReference>
<dbReference type="Proteomes" id="UP001316184">
    <property type="component" value="Chromosome"/>
</dbReference>
<dbReference type="InterPro" id="IPR008334">
    <property type="entry name" value="5'-Nucleotdase_C"/>
</dbReference>
<feature type="chain" id="PRO_5045150237" evidence="2">
    <location>
        <begin position="30"/>
        <end position="931"/>
    </location>
</feature>
<evidence type="ECO:0000313" key="7">
    <source>
        <dbReference type="Proteomes" id="UP001316184"/>
    </source>
</evidence>
<evidence type="ECO:0000256" key="2">
    <source>
        <dbReference type="SAM" id="SignalP"/>
    </source>
</evidence>
<name>A0ABY5M7T5_9ACTN</name>
<dbReference type="PANTHER" id="PTHR11575">
    <property type="entry name" value="5'-NUCLEOTIDASE-RELATED"/>
    <property type="match status" value="1"/>
</dbReference>
<dbReference type="PANTHER" id="PTHR11575:SF24">
    <property type="entry name" value="5'-NUCLEOTIDASE"/>
    <property type="match status" value="1"/>
</dbReference>
<dbReference type="Gene3D" id="2.60.40.10">
    <property type="entry name" value="Immunoglobulins"/>
    <property type="match status" value="1"/>
</dbReference>
<evidence type="ECO:0000313" key="6">
    <source>
        <dbReference type="EMBL" id="UUP13030.1"/>
    </source>
</evidence>
<dbReference type="Gene3D" id="3.60.21.10">
    <property type="match status" value="1"/>
</dbReference>
<dbReference type="InterPro" id="IPR013783">
    <property type="entry name" value="Ig-like_fold"/>
</dbReference>
<dbReference type="InterPro" id="IPR004843">
    <property type="entry name" value="Calcineurin-like_PHP"/>
</dbReference>
<protein>
    <submittedName>
        <fullName evidence="6">5'-nucleotidase C-terminal domain-containing protein</fullName>
    </submittedName>
</protein>
<dbReference type="InterPro" id="IPR036907">
    <property type="entry name" value="5'-Nucleotdase_C_sf"/>
</dbReference>
<sequence length="931" mass="95274">MSSLFRRLTVVATATLLGAPMLAVTSAHAADDVTINLIGINDFHGRIDANTVQFAGTVEALRAENPTSSLLISAGDNVSASLFASSVQKDIPTIDVLNALDLDASAAGNHEFDQGADDLTGRLSDAADFPFLSANTFKADKTPLLKKYELFTVDGVDIAVIGAVTEETPSLVSPAGIQGLTFADPVDSINDTVDEIEALPAPQQPDVIVASIHEGAPDGSKTLEQNATSSPVFKKVVEQTDPAVDAIFMGHTHQAYAYDAPIPGQAGKTRPVLQTGNYGTNVGQIKLTFDPDTGEVTGHTKKNQARTTTAAGELTTSYPRVAEVKTITDAALAYAAEVGSKPVGSQTADITRAYTGNTENRGAESTLSNLIAESLRASVSRTPAGADIGLNNPGGVRADLLYAAGAAPDAPGTILFSEALNVLTFANQLSTVTLSGSSLKKVFEQQWQRNADGSVPTRAYLQLGMSKNLTYTFDSTRPEGDRITSITINGKVVQPTDSFKVAVPSFLTSGGDNFRAFTEGTAVDSGVVDYTGFNDYIAANSPITPDFSAHAVEVTGVKSSYKALDTVSVTLPKLDLTSRNSPANTTVAATLTYGGKTVDLGAFPVAAGSSTVTFDLPAGAVGGVTLTATAAPTNTSVSIPLSVEKIVSTTTGTAPAKAKTGTTFTVEAAVASAAGSAVTPTGTVSVKEGDTVLGSAALTDGKASVAVNASKLSADEHALTVSYSGDGVHAASTASAGTIEIVKGGSGFGAVAAPGTYGTPTTVKVSADPEASGLVYVTEGGRAIGLGFLRAGTGTVTLDGTALAPGTHSLAVYFGGDEKFDPTSTTASLTIAKAPTKLKKVSVSPSKIVVKRTKAFVTLSVKATGFTVDGGKVTLRQSGKNYSGTVRNGKVRIRLAKFTSKGSAKKITATYGGNKLAEGSSTTFTVKVRSK</sequence>
<evidence type="ECO:0000259" key="4">
    <source>
        <dbReference type="Pfam" id="PF02872"/>
    </source>
</evidence>
<dbReference type="Pfam" id="PF16640">
    <property type="entry name" value="Big_3_5"/>
    <property type="match status" value="1"/>
</dbReference>
<dbReference type="RefSeq" id="WP_232401190.1">
    <property type="nucleotide sequence ID" value="NZ_CP102173.1"/>
</dbReference>
<reference evidence="6 7" key="1">
    <citation type="submission" date="2022-08" db="EMBL/GenBank/DDBJ databases">
        <title>novel species in genus Aeromicrobium.</title>
        <authorList>
            <person name="Ye L."/>
        </authorList>
    </citation>
    <scope>NUCLEOTIDE SEQUENCE [LARGE SCALE GENOMIC DNA]</scope>
    <source>
        <strain evidence="7">zg-Y1379</strain>
    </source>
</reference>
<proteinExistence type="predicted"/>
<evidence type="ECO:0000259" key="5">
    <source>
        <dbReference type="Pfam" id="PF16640"/>
    </source>
</evidence>
<dbReference type="SUPFAM" id="SSF55816">
    <property type="entry name" value="5'-nucleotidase (syn. UDP-sugar hydrolase), C-terminal domain"/>
    <property type="match status" value="1"/>
</dbReference>
<feature type="domain" description="5'-Nucleotidase C-terminal" evidence="4">
    <location>
        <begin position="356"/>
        <end position="519"/>
    </location>
</feature>
<feature type="domain" description="Bacterial Ig-like" evidence="5">
    <location>
        <begin position="653"/>
        <end position="741"/>
    </location>
</feature>
<dbReference type="InterPro" id="IPR006179">
    <property type="entry name" value="5_nucleotidase/apyrase"/>
</dbReference>
<dbReference type="EMBL" id="CP102173">
    <property type="protein sequence ID" value="UUP13030.1"/>
    <property type="molecule type" value="Genomic_DNA"/>
</dbReference>
<dbReference type="Gene3D" id="3.90.780.10">
    <property type="entry name" value="5'-Nucleotidase, C-terminal domain"/>
    <property type="match status" value="1"/>
</dbReference>
<keyword evidence="1 2" id="KW-0732">Signal</keyword>
<dbReference type="SUPFAM" id="SSF56300">
    <property type="entry name" value="Metallo-dependent phosphatases"/>
    <property type="match status" value="1"/>
</dbReference>
<organism evidence="6 7">
    <name type="scientific">Aeromicrobium wangtongii</name>
    <dbReference type="NCBI Taxonomy" id="2969247"/>
    <lineage>
        <taxon>Bacteria</taxon>
        <taxon>Bacillati</taxon>
        <taxon>Actinomycetota</taxon>
        <taxon>Actinomycetes</taxon>
        <taxon>Propionibacteriales</taxon>
        <taxon>Nocardioidaceae</taxon>
        <taxon>Aeromicrobium</taxon>
    </lineage>
</organism>
<dbReference type="PRINTS" id="PR01607">
    <property type="entry name" value="APYRASEFAMLY"/>
</dbReference>
<evidence type="ECO:0000259" key="3">
    <source>
        <dbReference type="Pfam" id="PF00149"/>
    </source>
</evidence>
<dbReference type="InterPro" id="IPR029052">
    <property type="entry name" value="Metallo-depent_PP-like"/>
</dbReference>
<feature type="signal peptide" evidence="2">
    <location>
        <begin position="1"/>
        <end position="29"/>
    </location>
</feature>